<feature type="compositionally biased region" description="Basic and acidic residues" evidence="1">
    <location>
        <begin position="176"/>
        <end position="186"/>
    </location>
</feature>
<protein>
    <submittedName>
        <fullName evidence="2">Uncharacterized protein</fullName>
    </submittedName>
</protein>
<name>A0A9Q0BHU6_9MUSC</name>
<evidence type="ECO:0000256" key="1">
    <source>
        <dbReference type="SAM" id="MobiDB-lite"/>
    </source>
</evidence>
<dbReference type="Proteomes" id="UP001059596">
    <property type="component" value="Unassembled WGS sequence"/>
</dbReference>
<comment type="caution">
    <text evidence="2">The sequence shown here is derived from an EMBL/GenBank/DDBJ whole genome shotgun (WGS) entry which is preliminary data.</text>
</comment>
<feature type="compositionally biased region" description="Basic and acidic residues" evidence="1">
    <location>
        <begin position="31"/>
        <end position="41"/>
    </location>
</feature>
<organism evidence="2 3">
    <name type="scientific">Drosophila gunungcola</name>
    <name type="common">fruit fly</name>
    <dbReference type="NCBI Taxonomy" id="103775"/>
    <lineage>
        <taxon>Eukaryota</taxon>
        <taxon>Metazoa</taxon>
        <taxon>Ecdysozoa</taxon>
        <taxon>Arthropoda</taxon>
        <taxon>Hexapoda</taxon>
        <taxon>Insecta</taxon>
        <taxon>Pterygota</taxon>
        <taxon>Neoptera</taxon>
        <taxon>Endopterygota</taxon>
        <taxon>Diptera</taxon>
        <taxon>Brachycera</taxon>
        <taxon>Muscomorpha</taxon>
        <taxon>Ephydroidea</taxon>
        <taxon>Drosophilidae</taxon>
        <taxon>Drosophila</taxon>
        <taxon>Sophophora</taxon>
    </lineage>
</organism>
<dbReference type="EMBL" id="JAMKOV010000160">
    <property type="protein sequence ID" value="KAI8033242.1"/>
    <property type="molecule type" value="Genomic_DNA"/>
</dbReference>
<feature type="compositionally biased region" description="Acidic residues" evidence="1">
    <location>
        <begin position="1"/>
        <end position="12"/>
    </location>
</feature>
<reference evidence="2" key="1">
    <citation type="journal article" date="2023" name="Genome Biol. Evol.">
        <title>Long-read-based Genome Assembly of Drosophila gunungcola Reveals Fewer Chemosensory Genes in Flower-breeding Species.</title>
        <authorList>
            <person name="Negi A."/>
            <person name="Liao B.Y."/>
            <person name="Yeh S.D."/>
        </authorList>
    </citation>
    <scope>NUCLEOTIDE SEQUENCE</scope>
    <source>
        <strain evidence="2">Sukarami</strain>
    </source>
</reference>
<gene>
    <name evidence="2" type="ORF">M5D96_014001</name>
</gene>
<feature type="compositionally biased region" description="Polar residues" evidence="1">
    <location>
        <begin position="19"/>
        <end position="30"/>
    </location>
</feature>
<feature type="region of interest" description="Disordered" evidence="1">
    <location>
        <begin position="1"/>
        <end position="186"/>
    </location>
</feature>
<keyword evidence="3" id="KW-1185">Reference proteome</keyword>
<proteinExistence type="predicted"/>
<dbReference type="AlphaFoldDB" id="A0A9Q0BHU6"/>
<evidence type="ECO:0000313" key="2">
    <source>
        <dbReference type="EMBL" id="KAI8033242.1"/>
    </source>
</evidence>
<evidence type="ECO:0000313" key="3">
    <source>
        <dbReference type="Proteomes" id="UP001059596"/>
    </source>
</evidence>
<sequence length="186" mass="20318">MDMDTIELSSDDSDGRSTPRFQSDPQPTTTRDPRLRPERRTPGGPPGHARREGASQVALEERHHPCQDPALGHDPAGQRRAAHKPTTKTTTNRCRPPLRPEDISVLHGRGRTPDLSGTQAASPKPNWVARTQLGVQPCGRSTDHPEPSISSHNEEEQAPYVEDVGSDDSGRGPGALRRDRGRILEG</sequence>
<accession>A0A9Q0BHU6</accession>
<feature type="compositionally biased region" description="Basic and acidic residues" evidence="1">
    <location>
        <begin position="49"/>
        <end position="66"/>
    </location>
</feature>